<proteinExistence type="predicted"/>
<keyword evidence="1" id="KW-0805">Transcription regulation</keyword>
<dbReference type="CDD" id="cd01392">
    <property type="entry name" value="HTH_LacI"/>
    <property type="match status" value="1"/>
</dbReference>
<dbReference type="InterPro" id="IPR010982">
    <property type="entry name" value="Lambda_DNA-bd_dom_sf"/>
</dbReference>
<gene>
    <name evidence="5" type="ORF">SAMN05216521_105436</name>
</gene>
<dbReference type="PANTHER" id="PTHR30146:SF109">
    <property type="entry name" value="HTH-TYPE TRANSCRIPTIONAL REGULATOR GALS"/>
    <property type="match status" value="1"/>
</dbReference>
<dbReference type="GO" id="GO:0003700">
    <property type="term" value="F:DNA-binding transcription factor activity"/>
    <property type="evidence" value="ECO:0007669"/>
    <property type="project" value="TreeGrafter"/>
</dbReference>
<keyword evidence="2" id="KW-0238">DNA-binding</keyword>
<keyword evidence="3" id="KW-0804">Transcription</keyword>
<dbReference type="Gene3D" id="3.40.50.2300">
    <property type="match status" value="1"/>
</dbReference>
<dbReference type="Proteomes" id="UP000182121">
    <property type="component" value="Unassembled WGS sequence"/>
</dbReference>
<dbReference type="InterPro" id="IPR000843">
    <property type="entry name" value="HTH_LacI"/>
</dbReference>
<name>A0A1I0JCB9_9FIRM</name>
<dbReference type="Pfam" id="PF00356">
    <property type="entry name" value="LacI"/>
    <property type="match status" value="1"/>
</dbReference>
<evidence type="ECO:0000313" key="6">
    <source>
        <dbReference type="Proteomes" id="UP000182121"/>
    </source>
</evidence>
<dbReference type="Gene3D" id="1.10.260.40">
    <property type="entry name" value="lambda repressor-like DNA-binding domains"/>
    <property type="match status" value="1"/>
</dbReference>
<evidence type="ECO:0000259" key="4">
    <source>
        <dbReference type="PROSITE" id="PS50932"/>
    </source>
</evidence>
<feature type="domain" description="HTH lacI-type" evidence="4">
    <location>
        <begin position="1"/>
        <end position="57"/>
    </location>
</feature>
<dbReference type="GO" id="GO:0000976">
    <property type="term" value="F:transcription cis-regulatory region binding"/>
    <property type="evidence" value="ECO:0007669"/>
    <property type="project" value="TreeGrafter"/>
</dbReference>
<dbReference type="SMART" id="SM00354">
    <property type="entry name" value="HTH_LACI"/>
    <property type="match status" value="1"/>
</dbReference>
<accession>A0A1I0JCB9</accession>
<dbReference type="PANTHER" id="PTHR30146">
    <property type="entry name" value="LACI-RELATED TRANSCRIPTIONAL REPRESSOR"/>
    <property type="match status" value="1"/>
</dbReference>
<dbReference type="EMBL" id="FOIO01000054">
    <property type="protein sequence ID" value="SEU07716.1"/>
    <property type="molecule type" value="Genomic_DNA"/>
</dbReference>
<dbReference type="SUPFAM" id="SSF47413">
    <property type="entry name" value="lambda repressor-like DNA-binding domains"/>
    <property type="match status" value="1"/>
</dbReference>
<comment type="caution">
    <text evidence="5">The sequence shown here is derived from an EMBL/GenBank/DDBJ whole genome shotgun (WGS) entry which is preliminary data.</text>
</comment>
<dbReference type="SUPFAM" id="SSF53822">
    <property type="entry name" value="Periplasmic binding protein-like I"/>
    <property type="match status" value="1"/>
</dbReference>
<reference evidence="5 6" key="1">
    <citation type="submission" date="2016-10" db="EMBL/GenBank/DDBJ databases">
        <authorList>
            <person name="Varghese N."/>
            <person name="Submissions S."/>
        </authorList>
    </citation>
    <scope>NUCLEOTIDE SEQUENCE [LARGE SCALE GENOMIC DNA]</scope>
    <source>
        <strain evidence="5 6">NLAE-zl-C196</strain>
    </source>
</reference>
<evidence type="ECO:0000256" key="2">
    <source>
        <dbReference type="ARBA" id="ARBA00023125"/>
    </source>
</evidence>
<evidence type="ECO:0000313" key="5">
    <source>
        <dbReference type="EMBL" id="SEU07716.1"/>
    </source>
</evidence>
<dbReference type="PROSITE" id="PS00356">
    <property type="entry name" value="HTH_LACI_1"/>
    <property type="match status" value="1"/>
</dbReference>
<dbReference type="PROSITE" id="PS50932">
    <property type="entry name" value="HTH_LACI_2"/>
    <property type="match status" value="1"/>
</dbReference>
<dbReference type="InterPro" id="IPR028082">
    <property type="entry name" value="Peripla_BP_I"/>
</dbReference>
<organism evidence="5 6">
    <name type="scientific">Enterocloster clostridioformis</name>
    <dbReference type="NCBI Taxonomy" id="1531"/>
    <lineage>
        <taxon>Bacteria</taxon>
        <taxon>Bacillati</taxon>
        <taxon>Bacillota</taxon>
        <taxon>Clostridia</taxon>
        <taxon>Lachnospirales</taxon>
        <taxon>Lachnospiraceae</taxon>
        <taxon>Enterocloster</taxon>
    </lineage>
</organism>
<evidence type="ECO:0000256" key="1">
    <source>
        <dbReference type="ARBA" id="ARBA00023015"/>
    </source>
</evidence>
<sequence length="139" mass="15480">MTLKEIAREAGVSISTVSRVINKNSTNVASKEVQDRIWEIVRRTGYTPNATARSLKTGAAKAVDAPTRSIACLYARAEDSNSDLFFSTLARSIEKEAFKHNYVLKYSFTAIDIHHPNTFRLITDNHVDGVVVLGRCNKH</sequence>
<dbReference type="AlphaFoldDB" id="A0A1I0JCB9"/>
<evidence type="ECO:0000256" key="3">
    <source>
        <dbReference type="ARBA" id="ARBA00023163"/>
    </source>
</evidence>
<protein>
    <submittedName>
        <fullName evidence="5">LacI family transcriptional regulator</fullName>
    </submittedName>
</protein>
<dbReference type="PRINTS" id="PR00036">
    <property type="entry name" value="HTHLACI"/>
</dbReference>